<dbReference type="STRING" id="135208.A0A4Y9ZZN1"/>
<evidence type="ECO:0000313" key="2">
    <source>
        <dbReference type="Proteomes" id="UP000298061"/>
    </source>
</evidence>
<dbReference type="OrthoDB" id="2998174at2759"/>
<dbReference type="AlphaFoldDB" id="A0A4Y9ZZN1"/>
<dbReference type="Proteomes" id="UP000298061">
    <property type="component" value="Unassembled WGS sequence"/>
</dbReference>
<evidence type="ECO:0000313" key="1">
    <source>
        <dbReference type="EMBL" id="TFY79620.1"/>
    </source>
</evidence>
<protein>
    <submittedName>
        <fullName evidence="1">Uncharacterized protein</fullName>
    </submittedName>
</protein>
<comment type="caution">
    <text evidence="1">The sequence shown here is derived from an EMBL/GenBank/DDBJ whole genome shotgun (WGS) entry which is preliminary data.</text>
</comment>
<gene>
    <name evidence="1" type="ORF">EWM64_g4388</name>
</gene>
<accession>A0A4Y9ZZN1</accession>
<organism evidence="1 2">
    <name type="scientific">Hericium alpestre</name>
    <dbReference type="NCBI Taxonomy" id="135208"/>
    <lineage>
        <taxon>Eukaryota</taxon>
        <taxon>Fungi</taxon>
        <taxon>Dikarya</taxon>
        <taxon>Basidiomycota</taxon>
        <taxon>Agaricomycotina</taxon>
        <taxon>Agaricomycetes</taxon>
        <taxon>Russulales</taxon>
        <taxon>Hericiaceae</taxon>
        <taxon>Hericium</taxon>
    </lineage>
</organism>
<sequence>MSSDAQNHDGHHSDHYTGETISKSDIANLVQDFLRRCILIYPDTDMNRFSDLTAACEAVSTSRGYITLQDDSFRKFIPAGVAMGYIGYAHHPDGNVQLYISLYTAFLIYCDDMFENDILAVQEEFNGRFMMGQPQRHWILDPFETRLTTSPRSGPI</sequence>
<dbReference type="EMBL" id="SFCI01000468">
    <property type="protein sequence ID" value="TFY79620.1"/>
    <property type="molecule type" value="Genomic_DNA"/>
</dbReference>
<dbReference type="InterPro" id="IPR008949">
    <property type="entry name" value="Isoprenoid_synthase_dom_sf"/>
</dbReference>
<reference evidence="1 2" key="1">
    <citation type="submission" date="2019-02" db="EMBL/GenBank/DDBJ databases">
        <title>Genome sequencing of the rare red list fungi Hericium alpestre (H. flagellum).</title>
        <authorList>
            <person name="Buettner E."/>
            <person name="Kellner H."/>
        </authorList>
    </citation>
    <scope>NUCLEOTIDE SEQUENCE [LARGE SCALE GENOMIC DNA]</scope>
    <source>
        <strain evidence="1 2">DSM 108284</strain>
    </source>
</reference>
<dbReference type="Gene3D" id="1.10.600.10">
    <property type="entry name" value="Farnesyl Diphosphate Synthase"/>
    <property type="match status" value="1"/>
</dbReference>
<proteinExistence type="predicted"/>
<name>A0A4Y9ZZN1_9AGAM</name>
<keyword evidence="2" id="KW-1185">Reference proteome</keyword>